<evidence type="ECO:0000313" key="4">
    <source>
        <dbReference type="Proteomes" id="UP000286402"/>
    </source>
</evidence>
<gene>
    <name evidence="3" type="ORF">BCY89_03725</name>
</gene>
<keyword evidence="4" id="KW-1185">Reference proteome</keyword>
<comment type="caution">
    <text evidence="3">The sequence shown here is derived from an EMBL/GenBank/DDBJ whole genome shotgun (WGS) entry which is preliminary data.</text>
</comment>
<dbReference type="AlphaFoldDB" id="A0A420GBP9"/>
<organism evidence="3 4">
    <name type="scientific">Sphingobacterium siyangense</name>
    <dbReference type="NCBI Taxonomy" id="459529"/>
    <lineage>
        <taxon>Bacteria</taxon>
        <taxon>Pseudomonadati</taxon>
        <taxon>Bacteroidota</taxon>
        <taxon>Sphingobacteriia</taxon>
        <taxon>Sphingobacteriales</taxon>
        <taxon>Sphingobacteriaceae</taxon>
        <taxon>Sphingobacterium</taxon>
    </lineage>
</organism>
<dbReference type="GO" id="GO:0016020">
    <property type="term" value="C:membrane"/>
    <property type="evidence" value="ECO:0007669"/>
    <property type="project" value="TreeGrafter"/>
</dbReference>
<dbReference type="GO" id="GO:0016787">
    <property type="term" value="F:hydrolase activity"/>
    <property type="evidence" value="ECO:0007669"/>
    <property type="project" value="UniProtKB-KW"/>
</dbReference>
<dbReference type="InterPro" id="IPR000073">
    <property type="entry name" value="AB_hydrolase_1"/>
</dbReference>
<proteinExistence type="predicted"/>
<dbReference type="SUPFAM" id="SSF53474">
    <property type="entry name" value="alpha/beta-Hydrolases"/>
    <property type="match status" value="1"/>
</dbReference>
<name>A0A420GBP9_9SPHI</name>
<dbReference type="InterPro" id="IPR029058">
    <property type="entry name" value="AB_hydrolase_fold"/>
</dbReference>
<evidence type="ECO:0000256" key="1">
    <source>
        <dbReference type="ARBA" id="ARBA00022801"/>
    </source>
</evidence>
<dbReference type="EMBL" id="MCAQ01000001">
    <property type="protein sequence ID" value="RKF42589.1"/>
    <property type="molecule type" value="Genomic_DNA"/>
</dbReference>
<dbReference type="RefSeq" id="WP_120332880.1">
    <property type="nucleotide sequence ID" value="NZ_MCAQ01000001.1"/>
</dbReference>
<dbReference type="InterPro" id="IPR050266">
    <property type="entry name" value="AB_hydrolase_sf"/>
</dbReference>
<reference evidence="3 4" key="1">
    <citation type="submission" date="2016-07" db="EMBL/GenBank/DDBJ databases">
        <title>Genome analysis of Sphingobacterium siyangense T12B17.</title>
        <authorList>
            <person name="Xu D."/>
            <person name="Su Y."/>
            <person name="Zheng S."/>
        </authorList>
    </citation>
    <scope>NUCLEOTIDE SEQUENCE [LARGE SCALE GENOMIC DNA]</scope>
    <source>
        <strain evidence="3 4">T12B17</strain>
    </source>
</reference>
<dbReference type="Proteomes" id="UP000286402">
    <property type="component" value="Unassembled WGS sequence"/>
</dbReference>
<dbReference type="PANTHER" id="PTHR43798">
    <property type="entry name" value="MONOACYLGLYCEROL LIPASE"/>
    <property type="match status" value="1"/>
</dbReference>
<sequence length="260" mass="29622">MQKLINSKDGTLINYDISGNGTTALVFVHGWLGNLRWWDYQEQYFNDSYTVIRLDLGGHGKSGKERKTYTHTDYAEDIITVVNDLDSKDIILVGHSMSGPYVLEASLKRAAVKAVVLVDTVKDLDQIFTPEQAEKLMFSNYRQDFKLAVKELLPQFLFVKETPNDVKLRLQEEFLENSGEFASIVLEPLYKVDVQELAKKITIPVRAINSDANPTSITNNQKYFKDFGCKIIQGTGHYPMLEKPEGFNLLLEEVLQEFKS</sequence>
<protein>
    <submittedName>
        <fullName evidence="3">Carboxylesterase</fullName>
    </submittedName>
</protein>
<evidence type="ECO:0000259" key="2">
    <source>
        <dbReference type="Pfam" id="PF00561"/>
    </source>
</evidence>
<evidence type="ECO:0000313" key="3">
    <source>
        <dbReference type="EMBL" id="RKF42589.1"/>
    </source>
</evidence>
<keyword evidence="1" id="KW-0378">Hydrolase</keyword>
<dbReference type="PANTHER" id="PTHR43798:SF31">
    <property type="entry name" value="AB HYDROLASE SUPERFAMILY PROTEIN YCLE"/>
    <property type="match status" value="1"/>
</dbReference>
<dbReference type="Pfam" id="PF00561">
    <property type="entry name" value="Abhydrolase_1"/>
    <property type="match status" value="1"/>
</dbReference>
<dbReference type="Gene3D" id="3.40.50.1820">
    <property type="entry name" value="alpha/beta hydrolase"/>
    <property type="match status" value="1"/>
</dbReference>
<feature type="domain" description="AB hydrolase-1" evidence="2">
    <location>
        <begin position="24"/>
        <end position="131"/>
    </location>
</feature>
<accession>A0A420GBP9</accession>